<keyword evidence="5 9" id="KW-0833">Ubl conjugation pathway</keyword>
<dbReference type="Gene3D" id="3.90.70.10">
    <property type="entry name" value="Cysteine proteinases"/>
    <property type="match status" value="1"/>
</dbReference>
<reference evidence="13" key="1">
    <citation type="journal article" date="2020" name="Fungal Divers.">
        <title>Resolving the Mortierellaceae phylogeny through synthesis of multi-gene phylogenetics and phylogenomics.</title>
        <authorList>
            <person name="Vandepol N."/>
            <person name="Liber J."/>
            <person name="Desiro A."/>
            <person name="Na H."/>
            <person name="Kennedy M."/>
            <person name="Barry K."/>
            <person name="Grigoriev I.V."/>
            <person name="Miller A.N."/>
            <person name="O'Donnell K."/>
            <person name="Stajich J.E."/>
            <person name="Bonito G."/>
        </authorList>
    </citation>
    <scope>NUCLEOTIDE SEQUENCE</scope>
    <source>
        <strain evidence="13">NVP60</strain>
    </source>
</reference>
<dbReference type="InterPro" id="IPR028889">
    <property type="entry name" value="USP"/>
</dbReference>
<evidence type="ECO:0000259" key="12">
    <source>
        <dbReference type="PROSITE" id="PS51283"/>
    </source>
</evidence>
<dbReference type="PROSITE" id="PS00973">
    <property type="entry name" value="USP_2"/>
    <property type="match status" value="1"/>
</dbReference>
<dbReference type="InterPro" id="IPR035927">
    <property type="entry name" value="DUSP-like_sf"/>
</dbReference>
<dbReference type="Gene3D" id="3.30.2230.10">
    <property type="entry name" value="DUSP-like"/>
    <property type="match status" value="1"/>
</dbReference>
<dbReference type="SUPFAM" id="SSF54001">
    <property type="entry name" value="Cysteine proteinases"/>
    <property type="match status" value="1"/>
</dbReference>
<dbReference type="OrthoDB" id="289038at2759"/>
<dbReference type="InterPro" id="IPR038765">
    <property type="entry name" value="Papain-like_cys_pep_sf"/>
</dbReference>
<sequence length="971" mass="109728">MPPKKDKQWQFVGNEVRDVHDLTMDHIRAIYGLGPLNRTGTNRNSVNAKATGNNTKSAYPYCSNRYKDSPSGSPLLVKGKAGNCCTSARCKDGNPHCLNYMGQEQWENEDAFDRFFATLCKKMDPGLSKRKPNSPAGMKNLGATCYANSLLQVWFHDLPFRDAIYRARFRIDADKALVRKRWERYGLDAFVWIILSLIIPDTLLLQDALYQLQYLFAHLDCGTKDTYNPLSLVSSLKLDTNMQQDAQEFCNLFMALIDSHLQTQEDIFLRSFIRDQFQGHYSYITTCKKCETSSVRDCTFYELMLNIKENCILMDCFDEFVEDEDLVGSDRYLCSHCDSLQDATRKIKLDSLPKVLNIQLMRFVYDATTWTKKKSKDMIRFPLTIDVADLLGSQSAVLYDLSAVLVHSGPSAHSGHFMAHVLDKVSNKWFVLNDEEVTEFDSTLFDPEDYAATGSKSKAKKTTMKAGAPDSERLLNTLSSRNAYMLTYTRRTSEPMVTPRKPPSETLDLVALDNDVFDSELKEYIELVKFEQAREVRRNVYHCWAVKNDEDAKQLLAEQGVEIDPVLTPKDVCPPCTRDLFQDKLYDIMHRQDIERLGQAKKKPSSPSVWISKSWLTTWKKVSPDFHRPHTSTTADPSPLSEPYLHDVLCPHSNLGTDESTRVDINMACLEKLVEIFGPMELPEKGTSKCQECQELQQPPVAEELIATATSEKNERPVMLDNADLLCKHHLFLFDFNTAVDKKNNGSIAVIKEDEWSFLKAMYEGGPDIVITKQEFMETGGGFDESDSFSNVQSTPAFCPECREERLTVRIYNPGESVVDDKAPPTPASTDVSHTPTPTNEGPFAKATVNAKSKRKQAPASAAMGARRSKRVKEGKKPYNEYEIPFVGKNSTIMEHTGIVPLYQKLLYEQIELDDNEKTVAELALPPNAVLSVLTFDQDMDDLDLDKFHDDTPAPGDVGGFGGTGLTENWF</sequence>
<dbReference type="InterPro" id="IPR018200">
    <property type="entry name" value="USP_CS"/>
</dbReference>
<evidence type="ECO:0000259" key="11">
    <source>
        <dbReference type="PROSITE" id="PS50235"/>
    </source>
</evidence>
<dbReference type="InterPro" id="IPR050164">
    <property type="entry name" value="Peptidase_C19"/>
</dbReference>
<accession>A0A9P6UJN1</accession>
<dbReference type="Proteomes" id="UP000823405">
    <property type="component" value="Unassembled WGS sequence"/>
</dbReference>
<evidence type="ECO:0000256" key="6">
    <source>
        <dbReference type="ARBA" id="ARBA00022801"/>
    </source>
</evidence>
<evidence type="ECO:0000313" key="14">
    <source>
        <dbReference type="Proteomes" id="UP000823405"/>
    </source>
</evidence>
<keyword evidence="7 9" id="KW-0788">Thiol protease</keyword>
<feature type="region of interest" description="Disordered" evidence="10">
    <location>
        <begin position="816"/>
        <end position="874"/>
    </location>
</feature>
<organism evidence="13 14">
    <name type="scientific">Linnemannia gamsii</name>
    <dbReference type="NCBI Taxonomy" id="64522"/>
    <lineage>
        <taxon>Eukaryota</taxon>
        <taxon>Fungi</taxon>
        <taxon>Fungi incertae sedis</taxon>
        <taxon>Mucoromycota</taxon>
        <taxon>Mortierellomycotina</taxon>
        <taxon>Mortierellomycetes</taxon>
        <taxon>Mortierellales</taxon>
        <taxon>Mortierellaceae</taxon>
        <taxon>Linnemannia</taxon>
    </lineage>
</organism>
<dbReference type="GO" id="GO:0006508">
    <property type="term" value="P:proteolysis"/>
    <property type="evidence" value="ECO:0007669"/>
    <property type="project" value="UniProtKB-KW"/>
</dbReference>
<keyword evidence="14" id="KW-1185">Reference proteome</keyword>
<feature type="domain" description="USP" evidence="11">
    <location>
        <begin position="136"/>
        <end position="491"/>
    </location>
</feature>
<protein>
    <recommendedName>
        <fullName evidence="9">Ubiquitin carboxyl-terminal hydrolase</fullName>
        <ecNumber evidence="9">3.4.19.12</ecNumber>
    </recommendedName>
</protein>
<evidence type="ECO:0000256" key="5">
    <source>
        <dbReference type="ARBA" id="ARBA00022786"/>
    </source>
</evidence>
<gene>
    <name evidence="13" type="ORF">BGZ97_001156</name>
</gene>
<dbReference type="PANTHER" id="PTHR24006:SF722">
    <property type="entry name" value="UBIQUITIN CARBOXYL-TERMINAL HYDROLASE 48"/>
    <property type="match status" value="1"/>
</dbReference>
<dbReference type="InterPro" id="IPR006615">
    <property type="entry name" value="Pept_C19_DUSP"/>
</dbReference>
<keyword evidence="8" id="KW-0539">Nucleus</keyword>
<comment type="caution">
    <text evidence="13">The sequence shown here is derived from an EMBL/GenBank/DDBJ whole genome shotgun (WGS) entry which is preliminary data.</text>
</comment>
<evidence type="ECO:0000256" key="1">
    <source>
        <dbReference type="ARBA" id="ARBA00000707"/>
    </source>
</evidence>
<evidence type="ECO:0000256" key="3">
    <source>
        <dbReference type="ARBA" id="ARBA00009085"/>
    </source>
</evidence>
<evidence type="ECO:0000256" key="8">
    <source>
        <dbReference type="ARBA" id="ARBA00023242"/>
    </source>
</evidence>
<dbReference type="GO" id="GO:0004843">
    <property type="term" value="F:cysteine-type deubiquitinase activity"/>
    <property type="evidence" value="ECO:0007669"/>
    <property type="project" value="UniProtKB-UniRule"/>
</dbReference>
<feature type="compositionally biased region" description="Polar residues" evidence="10">
    <location>
        <begin position="828"/>
        <end position="840"/>
    </location>
</feature>
<evidence type="ECO:0000256" key="7">
    <source>
        <dbReference type="ARBA" id="ARBA00022807"/>
    </source>
</evidence>
<name>A0A9P6UJN1_9FUNG</name>
<comment type="similarity">
    <text evidence="3 9">Belongs to the peptidase C19 family.</text>
</comment>
<dbReference type="AlphaFoldDB" id="A0A9P6UJN1"/>
<dbReference type="PANTHER" id="PTHR24006">
    <property type="entry name" value="UBIQUITIN CARBOXYL-TERMINAL HYDROLASE"/>
    <property type="match status" value="1"/>
</dbReference>
<dbReference type="PROSITE" id="PS50235">
    <property type="entry name" value="USP_3"/>
    <property type="match status" value="1"/>
</dbReference>
<evidence type="ECO:0000313" key="13">
    <source>
        <dbReference type="EMBL" id="KAG0305301.1"/>
    </source>
</evidence>
<evidence type="ECO:0000256" key="9">
    <source>
        <dbReference type="RuleBase" id="RU366025"/>
    </source>
</evidence>
<comment type="subcellular location">
    <subcellularLocation>
        <location evidence="2">Nucleus</location>
    </subcellularLocation>
</comment>
<feature type="domain" description="DUSP" evidence="12">
    <location>
        <begin position="585"/>
        <end position="775"/>
    </location>
</feature>
<dbReference type="GO" id="GO:0016579">
    <property type="term" value="P:protein deubiquitination"/>
    <property type="evidence" value="ECO:0007669"/>
    <property type="project" value="InterPro"/>
</dbReference>
<evidence type="ECO:0000256" key="10">
    <source>
        <dbReference type="SAM" id="MobiDB-lite"/>
    </source>
</evidence>
<proteinExistence type="inferred from homology"/>
<evidence type="ECO:0000256" key="2">
    <source>
        <dbReference type="ARBA" id="ARBA00004123"/>
    </source>
</evidence>
<keyword evidence="4 9" id="KW-0645">Protease</keyword>
<dbReference type="GO" id="GO:0005829">
    <property type="term" value="C:cytosol"/>
    <property type="evidence" value="ECO:0007669"/>
    <property type="project" value="TreeGrafter"/>
</dbReference>
<dbReference type="PROSITE" id="PS00972">
    <property type="entry name" value="USP_1"/>
    <property type="match status" value="1"/>
</dbReference>
<dbReference type="EC" id="3.4.19.12" evidence="9"/>
<evidence type="ECO:0000256" key="4">
    <source>
        <dbReference type="ARBA" id="ARBA00022670"/>
    </source>
</evidence>
<dbReference type="InterPro" id="IPR001394">
    <property type="entry name" value="Peptidase_C19_UCH"/>
</dbReference>
<keyword evidence="6 9" id="KW-0378">Hydrolase</keyword>
<dbReference type="GO" id="GO:0005634">
    <property type="term" value="C:nucleus"/>
    <property type="evidence" value="ECO:0007669"/>
    <property type="project" value="UniProtKB-SubCell"/>
</dbReference>
<dbReference type="PROSITE" id="PS51283">
    <property type="entry name" value="DUSP"/>
    <property type="match status" value="1"/>
</dbReference>
<comment type="catalytic activity">
    <reaction evidence="1 9">
        <text>Thiol-dependent hydrolysis of ester, thioester, amide, peptide and isopeptide bonds formed by the C-terminal Gly of ubiquitin (a 76-residue protein attached to proteins as an intracellular targeting signal).</text>
        <dbReference type="EC" id="3.4.19.12"/>
    </reaction>
</comment>
<dbReference type="EMBL" id="JAAAIN010001228">
    <property type="protein sequence ID" value="KAG0305301.1"/>
    <property type="molecule type" value="Genomic_DNA"/>
</dbReference>
<dbReference type="Pfam" id="PF00443">
    <property type="entry name" value="UCH"/>
    <property type="match status" value="1"/>
</dbReference>